<reference evidence="4" key="2">
    <citation type="journal article" date="2019" name="Int. J. Syst. Evol. Microbiol.">
        <title>The Global Catalogue of Microorganisms (GCM) 10K type strain sequencing project: providing services to taxonomists for standard genome sequencing and annotation.</title>
        <authorList>
            <consortium name="The Broad Institute Genomics Platform"/>
            <consortium name="The Broad Institute Genome Sequencing Center for Infectious Disease"/>
            <person name="Wu L."/>
            <person name="Ma J."/>
        </authorList>
    </citation>
    <scope>NUCLEOTIDE SEQUENCE [LARGE SCALE GENOMIC DNA]</scope>
    <source>
        <strain evidence="4">NBRC 107715</strain>
    </source>
</reference>
<proteinExistence type="predicted"/>
<reference evidence="2" key="1">
    <citation type="journal article" date="2014" name="Int. J. Syst. Evol. Microbiol.">
        <title>Complete genome of a new Firmicutes species belonging to the dominant human colonic microbiota ('Ruminococcus bicirculans') reveals two chromosomes and a selective capacity to utilize plant glucans.</title>
        <authorList>
            <consortium name="NISC Comparative Sequencing Program"/>
            <person name="Wegmann U."/>
            <person name="Louis P."/>
            <person name="Goesmann A."/>
            <person name="Henrissat B."/>
            <person name="Duncan S.H."/>
            <person name="Flint H.J."/>
        </authorList>
    </citation>
    <scope>NUCLEOTIDE SEQUENCE</scope>
    <source>
        <strain evidence="2">NBRC 107715</strain>
    </source>
</reference>
<reference evidence="1 3" key="3">
    <citation type="submission" date="2019-07" db="EMBL/GenBank/DDBJ databases">
        <title>Whole genome shotgun sequence of Methylobacterium oxalidis NBRC 107715.</title>
        <authorList>
            <person name="Hosoyama A."/>
            <person name="Uohara A."/>
            <person name="Ohji S."/>
            <person name="Ichikawa N."/>
        </authorList>
    </citation>
    <scope>NUCLEOTIDE SEQUENCE [LARGE SCALE GENOMIC DNA]</scope>
    <source>
        <strain evidence="1 3">NBRC 107715</strain>
    </source>
</reference>
<gene>
    <name evidence="2" type="ORF">GCM10007888_05710</name>
    <name evidence="1" type="ORF">MOX02_02830</name>
</gene>
<keyword evidence="4" id="KW-1185">Reference proteome</keyword>
<dbReference type="Proteomes" id="UP000321960">
    <property type="component" value="Unassembled WGS sequence"/>
</dbReference>
<dbReference type="Proteomes" id="UP001156856">
    <property type="component" value="Unassembled WGS sequence"/>
</dbReference>
<evidence type="ECO:0000313" key="4">
    <source>
        <dbReference type="Proteomes" id="UP001156856"/>
    </source>
</evidence>
<accession>A0A512IX18</accession>
<name>A0A512IX18_9HYPH</name>
<comment type="caution">
    <text evidence="1">The sequence shown here is derived from an EMBL/GenBank/DDBJ whole genome shotgun (WGS) entry which is preliminary data.</text>
</comment>
<dbReference type="EMBL" id="BSPK01000004">
    <property type="protein sequence ID" value="GLS62190.1"/>
    <property type="molecule type" value="Genomic_DNA"/>
</dbReference>
<dbReference type="RefSeq" id="WP_174804864.1">
    <property type="nucleotide sequence ID" value="NZ_BJZU01000003.1"/>
</dbReference>
<protein>
    <submittedName>
        <fullName evidence="1">Uncharacterized protein</fullName>
    </submittedName>
</protein>
<dbReference type="EMBL" id="BJZU01000003">
    <property type="protein sequence ID" value="GEP02245.1"/>
    <property type="molecule type" value="Genomic_DNA"/>
</dbReference>
<evidence type="ECO:0000313" key="3">
    <source>
        <dbReference type="Proteomes" id="UP000321960"/>
    </source>
</evidence>
<organism evidence="1 3">
    <name type="scientific">Methylobacterium oxalidis</name>
    <dbReference type="NCBI Taxonomy" id="944322"/>
    <lineage>
        <taxon>Bacteria</taxon>
        <taxon>Pseudomonadati</taxon>
        <taxon>Pseudomonadota</taxon>
        <taxon>Alphaproteobacteria</taxon>
        <taxon>Hyphomicrobiales</taxon>
        <taxon>Methylobacteriaceae</taxon>
        <taxon>Methylobacterium</taxon>
    </lineage>
</organism>
<dbReference type="AlphaFoldDB" id="A0A512IX18"/>
<evidence type="ECO:0000313" key="2">
    <source>
        <dbReference type="EMBL" id="GLS62190.1"/>
    </source>
</evidence>
<reference evidence="2" key="4">
    <citation type="submission" date="2023-01" db="EMBL/GenBank/DDBJ databases">
        <title>Draft genome sequence of Methylobacterium oxalidis strain NBRC 107715.</title>
        <authorList>
            <person name="Sun Q."/>
            <person name="Mori K."/>
        </authorList>
    </citation>
    <scope>NUCLEOTIDE SEQUENCE</scope>
    <source>
        <strain evidence="2">NBRC 107715</strain>
    </source>
</reference>
<sequence length="297" mass="31574">MAQRFTVIAGGLLAAEPAAADSVERAPAERHWRIDLRAADSIDAAAVAAWRALLTRSGAAGAAFCDPDYLLPAAKHQSGGRALVFAWSRRGDGPESLRAVLPLAFGHPLWRGGRVTPWSPPGLSLKPAHLVEAGCAAEIGAALDARLRPDGRRLAFDLAESAGLPAPCLRFELLPGRAQRPARRAVPSGSLVGVRPADFRPEEVETISEPARIRDAVESFLALDARTAGRPIVADPSEAAMVRVVTRLFARRRAVRVELARRSGEIVAGSLRLGDGRRAALWRSAPAVTVREGGEGR</sequence>
<evidence type="ECO:0000313" key="1">
    <source>
        <dbReference type="EMBL" id="GEP02245.1"/>
    </source>
</evidence>